<keyword evidence="3" id="KW-1185">Reference proteome</keyword>
<dbReference type="Proteomes" id="UP000452235">
    <property type="component" value="Unassembled WGS sequence"/>
</dbReference>
<name>A0A5M3Z2X7_ASPTE</name>
<gene>
    <name evidence="2" type="ORF">ATEIFO6365_0002075000</name>
</gene>
<comment type="caution">
    <text evidence="2">The sequence shown here is derived from an EMBL/GenBank/DDBJ whole genome shotgun (WGS) entry which is preliminary data.</text>
</comment>
<feature type="compositionally biased region" description="Polar residues" evidence="1">
    <location>
        <begin position="20"/>
        <end position="31"/>
    </location>
</feature>
<reference evidence="2 3" key="1">
    <citation type="submission" date="2020-01" db="EMBL/GenBank/DDBJ databases">
        <title>Aspergillus terreus IFO 6365 whole genome shotgun sequence.</title>
        <authorList>
            <person name="Kanamasa S."/>
            <person name="Takahashi H."/>
        </authorList>
    </citation>
    <scope>NUCLEOTIDE SEQUENCE [LARGE SCALE GENOMIC DNA]</scope>
    <source>
        <strain evidence="2 3">IFO 6365</strain>
    </source>
</reference>
<sequence>MAGPAARRIKERLDKPFVSANRTRPGSTINQPKDEQDEGTPASPGSNSHEVTQGGIRAGFRCIDCVDYASIYERDAQRALLLPLIAS</sequence>
<evidence type="ECO:0000256" key="1">
    <source>
        <dbReference type="SAM" id="MobiDB-lite"/>
    </source>
</evidence>
<dbReference type="AlphaFoldDB" id="A0A5M3Z2X7"/>
<organism evidence="2 3">
    <name type="scientific">Aspergillus terreus</name>
    <dbReference type="NCBI Taxonomy" id="33178"/>
    <lineage>
        <taxon>Eukaryota</taxon>
        <taxon>Fungi</taxon>
        <taxon>Dikarya</taxon>
        <taxon>Ascomycota</taxon>
        <taxon>Pezizomycotina</taxon>
        <taxon>Eurotiomycetes</taxon>
        <taxon>Eurotiomycetidae</taxon>
        <taxon>Eurotiales</taxon>
        <taxon>Aspergillaceae</taxon>
        <taxon>Aspergillus</taxon>
        <taxon>Aspergillus subgen. Circumdati</taxon>
    </lineage>
</organism>
<evidence type="ECO:0000313" key="2">
    <source>
        <dbReference type="EMBL" id="GFF13639.1"/>
    </source>
</evidence>
<evidence type="ECO:0000313" key="3">
    <source>
        <dbReference type="Proteomes" id="UP000452235"/>
    </source>
</evidence>
<accession>A0A5M3Z2X7</accession>
<proteinExistence type="predicted"/>
<protein>
    <submittedName>
        <fullName evidence="2">Uncharacterized protein</fullName>
    </submittedName>
</protein>
<dbReference type="EMBL" id="BLJY01000002">
    <property type="protein sequence ID" value="GFF13639.1"/>
    <property type="molecule type" value="Genomic_DNA"/>
</dbReference>
<feature type="region of interest" description="Disordered" evidence="1">
    <location>
        <begin position="1"/>
        <end position="53"/>
    </location>
</feature>